<feature type="region of interest" description="Disordered" evidence="1">
    <location>
        <begin position="1"/>
        <end position="70"/>
    </location>
</feature>
<accession>A0A0B7NIP1</accession>
<protein>
    <submittedName>
        <fullName evidence="2">Uncharacterized protein</fullName>
    </submittedName>
</protein>
<sequence length="246" mass="27548">MYYHGEFPYTLQNSAIGKGKGRPKGAGNRRQHRTKSATQRDSSQFEYVEQKMKKKNASQERKLNAEEDGKSKKVTIEEVEAVDFNESEDESSILHYESEYGSLLPKTYCAILPAINETSYDAIINIKANGFCDFITIAYQVFDYDQGLFINFKFTMGDHLITVQKKQAGGETIGIEKPYSCGEEHWFMAPKCAQLIACTSNRIVCVYCIGQASSHLPSMPPHSSKSSIAPIMMQGVKTSTSNKVNH</sequence>
<proteinExistence type="predicted"/>
<dbReference type="OrthoDB" id="409956at2759"/>
<reference evidence="2 3" key="1">
    <citation type="submission" date="2014-09" db="EMBL/GenBank/DDBJ databases">
        <authorList>
            <person name="Ellenberger Sabrina"/>
        </authorList>
    </citation>
    <scope>NUCLEOTIDE SEQUENCE [LARGE SCALE GENOMIC DNA]</scope>
    <source>
        <strain evidence="2 3">CBS 412.66</strain>
    </source>
</reference>
<dbReference type="AlphaFoldDB" id="A0A0B7NIP1"/>
<dbReference type="Proteomes" id="UP000054107">
    <property type="component" value="Unassembled WGS sequence"/>
</dbReference>
<feature type="compositionally biased region" description="Polar residues" evidence="1">
    <location>
        <begin position="36"/>
        <end position="45"/>
    </location>
</feature>
<organism evidence="2 3">
    <name type="scientific">Parasitella parasitica</name>
    <dbReference type="NCBI Taxonomy" id="35722"/>
    <lineage>
        <taxon>Eukaryota</taxon>
        <taxon>Fungi</taxon>
        <taxon>Fungi incertae sedis</taxon>
        <taxon>Mucoromycota</taxon>
        <taxon>Mucoromycotina</taxon>
        <taxon>Mucoromycetes</taxon>
        <taxon>Mucorales</taxon>
        <taxon>Mucorineae</taxon>
        <taxon>Mucoraceae</taxon>
        <taxon>Parasitella</taxon>
    </lineage>
</organism>
<evidence type="ECO:0000313" key="3">
    <source>
        <dbReference type="Proteomes" id="UP000054107"/>
    </source>
</evidence>
<gene>
    <name evidence="2" type="primary">PARPA_09003.1 scaffold 35302</name>
</gene>
<feature type="compositionally biased region" description="Basic residues" evidence="1">
    <location>
        <begin position="19"/>
        <end position="35"/>
    </location>
</feature>
<keyword evidence="3" id="KW-1185">Reference proteome</keyword>
<evidence type="ECO:0000313" key="2">
    <source>
        <dbReference type="EMBL" id="CEP14818.1"/>
    </source>
</evidence>
<feature type="compositionally biased region" description="Basic and acidic residues" evidence="1">
    <location>
        <begin position="57"/>
        <end position="70"/>
    </location>
</feature>
<dbReference type="EMBL" id="LN731702">
    <property type="protein sequence ID" value="CEP14818.1"/>
    <property type="molecule type" value="Genomic_DNA"/>
</dbReference>
<evidence type="ECO:0000256" key="1">
    <source>
        <dbReference type="SAM" id="MobiDB-lite"/>
    </source>
</evidence>
<name>A0A0B7NIP1_9FUNG</name>